<name>G4ZWV5_PHYSP</name>
<keyword evidence="1" id="KW-0472">Membrane</keyword>
<feature type="transmembrane region" description="Helical" evidence="1">
    <location>
        <begin position="7"/>
        <end position="28"/>
    </location>
</feature>
<organism evidence="2 3">
    <name type="scientific">Phytophthora sojae (strain P6497)</name>
    <name type="common">Soybean stem and root rot agent</name>
    <name type="synonym">Phytophthora megasperma f. sp. glycines</name>
    <dbReference type="NCBI Taxonomy" id="1094619"/>
    <lineage>
        <taxon>Eukaryota</taxon>
        <taxon>Sar</taxon>
        <taxon>Stramenopiles</taxon>
        <taxon>Oomycota</taxon>
        <taxon>Peronosporomycetes</taxon>
        <taxon>Peronosporales</taxon>
        <taxon>Peronosporaceae</taxon>
        <taxon>Phytophthora</taxon>
    </lineage>
</organism>
<reference evidence="2 3" key="1">
    <citation type="journal article" date="2006" name="Science">
        <title>Phytophthora genome sequences uncover evolutionary origins and mechanisms of pathogenesis.</title>
        <authorList>
            <person name="Tyler B.M."/>
            <person name="Tripathy S."/>
            <person name="Zhang X."/>
            <person name="Dehal P."/>
            <person name="Jiang R.H."/>
            <person name="Aerts A."/>
            <person name="Arredondo F.D."/>
            <person name="Baxter L."/>
            <person name="Bensasson D."/>
            <person name="Beynon J.L."/>
            <person name="Chapman J."/>
            <person name="Damasceno C.M."/>
            <person name="Dorrance A.E."/>
            <person name="Dou D."/>
            <person name="Dickerman A.W."/>
            <person name="Dubchak I.L."/>
            <person name="Garbelotto M."/>
            <person name="Gijzen M."/>
            <person name="Gordon S.G."/>
            <person name="Govers F."/>
            <person name="Grunwald N.J."/>
            <person name="Huang W."/>
            <person name="Ivors K.L."/>
            <person name="Jones R.W."/>
            <person name="Kamoun S."/>
            <person name="Krampis K."/>
            <person name="Lamour K.H."/>
            <person name="Lee M.K."/>
            <person name="McDonald W.H."/>
            <person name="Medina M."/>
            <person name="Meijer H.J."/>
            <person name="Nordberg E.K."/>
            <person name="Maclean D.J."/>
            <person name="Ospina-Giraldo M.D."/>
            <person name="Morris P.F."/>
            <person name="Phuntumart V."/>
            <person name="Putnam N.H."/>
            <person name="Rash S."/>
            <person name="Rose J.K."/>
            <person name="Sakihama Y."/>
            <person name="Salamov A.A."/>
            <person name="Savidor A."/>
            <person name="Scheuring C.F."/>
            <person name="Smith B.M."/>
            <person name="Sobral B.W."/>
            <person name="Terry A."/>
            <person name="Torto-Alalibo T.A."/>
            <person name="Win J."/>
            <person name="Xu Z."/>
            <person name="Zhang H."/>
            <person name="Grigoriev I.V."/>
            <person name="Rokhsar D.S."/>
            <person name="Boore J.L."/>
        </authorList>
    </citation>
    <scope>NUCLEOTIDE SEQUENCE [LARGE SCALE GENOMIC DNA]</scope>
    <source>
        <strain evidence="2 3">P6497</strain>
    </source>
</reference>
<dbReference type="Proteomes" id="UP000002640">
    <property type="component" value="Unassembled WGS sequence"/>
</dbReference>
<evidence type="ECO:0000313" key="2">
    <source>
        <dbReference type="EMBL" id="EGZ11726.1"/>
    </source>
</evidence>
<proteinExistence type="predicted"/>
<dbReference type="RefSeq" id="XP_009532059.1">
    <property type="nucleotide sequence ID" value="XM_009533764.1"/>
</dbReference>
<evidence type="ECO:0000313" key="3">
    <source>
        <dbReference type="Proteomes" id="UP000002640"/>
    </source>
</evidence>
<gene>
    <name evidence="2" type="ORF">PHYSODRAFT_336228</name>
</gene>
<dbReference type="InParanoid" id="G4ZWV5"/>
<dbReference type="GeneID" id="20647164"/>
<keyword evidence="3" id="KW-1185">Reference proteome</keyword>
<protein>
    <submittedName>
        <fullName evidence="2">Uncharacterized protein</fullName>
    </submittedName>
</protein>
<dbReference type="KEGG" id="psoj:PHYSODRAFT_336228"/>
<sequence length="106" mass="11090">MKFASGMAVAGCLGTIIADVIGVAILLYEERGHPTPPTPDVSRIYARSALPPFTNAAAFWAAVVTLPSVTYIRWAAILKPAAHTGSPLLQNSMALDPYVGLALAIV</sequence>
<accession>G4ZWV5</accession>
<dbReference type="AlphaFoldDB" id="G4ZWV5"/>
<evidence type="ECO:0000256" key="1">
    <source>
        <dbReference type="SAM" id="Phobius"/>
    </source>
</evidence>
<keyword evidence="1" id="KW-0812">Transmembrane</keyword>
<dbReference type="EMBL" id="JH159157">
    <property type="protein sequence ID" value="EGZ11726.1"/>
    <property type="molecule type" value="Genomic_DNA"/>
</dbReference>
<keyword evidence="1" id="KW-1133">Transmembrane helix</keyword>